<dbReference type="EMBL" id="JBHSQJ010000033">
    <property type="protein sequence ID" value="MFC5907446.1"/>
    <property type="molecule type" value="Genomic_DNA"/>
</dbReference>
<feature type="domain" description="Elongation factor G-binding protein C-terminal treble-clef zinc-finger" evidence="1">
    <location>
        <begin position="9"/>
        <end position="163"/>
    </location>
</feature>
<keyword evidence="3" id="KW-1185">Reference proteome</keyword>
<protein>
    <submittedName>
        <fullName evidence="2">FBP domain-containing protein</fullName>
    </submittedName>
</protein>
<evidence type="ECO:0000313" key="2">
    <source>
        <dbReference type="EMBL" id="MFC5907446.1"/>
    </source>
</evidence>
<reference evidence="3" key="1">
    <citation type="journal article" date="2019" name="Int. J. Syst. Evol. Microbiol.">
        <title>The Global Catalogue of Microorganisms (GCM) 10K type strain sequencing project: providing services to taxonomists for standard genome sequencing and annotation.</title>
        <authorList>
            <consortium name="The Broad Institute Genomics Platform"/>
            <consortium name="The Broad Institute Genome Sequencing Center for Infectious Disease"/>
            <person name="Wu L."/>
            <person name="Ma J."/>
        </authorList>
    </citation>
    <scope>NUCLEOTIDE SEQUENCE [LARGE SCALE GENOMIC DNA]</scope>
    <source>
        <strain evidence="3">JCM 4816</strain>
    </source>
</reference>
<evidence type="ECO:0000259" key="1">
    <source>
        <dbReference type="Pfam" id="PF16571"/>
    </source>
</evidence>
<accession>A0ABW1G2V3</accession>
<evidence type="ECO:0000313" key="3">
    <source>
        <dbReference type="Proteomes" id="UP001596174"/>
    </source>
</evidence>
<organism evidence="2 3">
    <name type="scientific">Streptacidiphilus monticola</name>
    <dbReference type="NCBI Taxonomy" id="2161674"/>
    <lineage>
        <taxon>Bacteria</taxon>
        <taxon>Bacillati</taxon>
        <taxon>Actinomycetota</taxon>
        <taxon>Actinomycetes</taxon>
        <taxon>Kitasatosporales</taxon>
        <taxon>Streptomycetaceae</taxon>
        <taxon>Streptacidiphilus</taxon>
    </lineage>
</organism>
<dbReference type="Pfam" id="PF16571">
    <property type="entry name" value="FBP_C"/>
    <property type="match status" value="1"/>
</dbReference>
<sequence>MDPLSDQLIRASFVNCSKGEANRIRTPRDLDQLPWEDLDFLGWRDPGAPDRGYLVAPVDGRLIGVTLRAPVGLRRTLTKTNLCSLCLTSHGGTGVALLSARRAGAAGREGNTVGTYVCADLSCSLYVRGRKRPTFGERVPTTLSEEEQILQLQVNLADFVAQVLA</sequence>
<comment type="caution">
    <text evidence="2">The sequence shown here is derived from an EMBL/GenBank/DDBJ whole genome shotgun (WGS) entry which is preliminary data.</text>
</comment>
<dbReference type="InterPro" id="IPR032330">
    <property type="entry name" value="EF-G-binding_C"/>
</dbReference>
<dbReference type="Proteomes" id="UP001596174">
    <property type="component" value="Unassembled WGS sequence"/>
</dbReference>
<gene>
    <name evidence="2" type="ORF">ACFP3V_09450</name>
</gene>
<proteinExistence type="predicted"/>
<dbReference type="RefSeq" id="WP_380581878.1">
    <property type="nucleotide sequence ID" value="NZ_JBHSQJ010000033.1"/>
</dbReference>
<name>A0ABW1G2V3_9ACTN</name>